<protein>
    <submittedName>
        <fullName evidence="3">Uncharacterized protein</fullName>
    </submittedName>
</protein>
<comment type="caution">
    <text evidence="3">The sequence shown here is derived from an EMBL/GenBank/DDBJ whole genome shotgun (WGS) entry which is preliminary data.</text>
</comment>
<proteinExistence type="predicted"/>
<keyword evidence="2" id="KW-0472">Membrane</keyword>
<dbReference type="Proteomes" id="UP000216101">
    <property type="component" value="Unassembled WGS sequence"/>
</dbReference>
<feature type="transmembrane region" description="Helical" evidence="2">
    <location>
        <begin position="6"/>
        <end position="24"/>
    </location>
</feature>
<keyword evidence="4" id="KW-1185">Reference proteome</keyword>
<feature type="region of interest" description="Disordered" evidence="1">
    <location>
        <begin position="35"/>
        <end position="63"/>
    </location>
</feature>
<sequence>MQNIKITVLIIVVAMGAFASYLWFKPKYETTETTKYLNPSDAGSNQNPENEDFSRETNDDQEKLDADPIEAEKLANSVNPWHSPANFEEVEKWKESRGYYSAADLDMYKNYSVETIKQLAQGGDIKAIYQLARLKVSEGASKKEDIVNIYLDAAVLGSSQALEWAGIMASTDPSFSRFQGEDGEQLYKKEMLEALSIYQVALIRGDREVLEQVNRTRSKLELTPEDDEYIKARGAEIYSELEEKRKSLGLGPFDNSVPQIVKNYHDDAATGFKRFIDRQ</sequence>
<dbReference type="RefSeq" id="WP_094984178.1">
    <property type="nucleotide sequence ID" value="NZ_NHNI01000001.1"/>
</dbReference>
<accession>A0A266QA78</accession>
<dbReference type="AlphaFoldDB" id="A0A266QA78"/>
<evidence type="ECO:0000313" key="4">
    <source>
        <dbReference type="Proteomes" id="UP000216101"/>
    </source>
</evidence>
<evidence type="ECO:0000313" key="3">
    <source>
        <dbReference type="EMBL" id="OZY86536.1"/>
    </source>
</evidence>
<keyword evidence="2" id="KW-1133">Transmembrane helix</keyword>
<evidence type="ECO:0000256" key="2">
    <source>
        <dbReference type="SAM" id="Phobius"/>
    </source>
</evidence>
<name>A0A266QA78_9GAMM</name>
<organism evidence="3 4">
    <name type="scientific">Cellvibrio mixtus</name>
    <dbReference type="NCBI Taxonomy" id="39650"/>
    <lineage>
        <taxon>Bacteria</taxon>
        <taxon>Pseudomonadati</taxon>
        <taxon>Pseudomonadota</taxon>
        <taxon>Gammaproteobacteria</taxon>
        <taxon>Cellvibrionales</taxon>
        <taxon>Cellvibrionaceae</taxon>
        <taxon>Cellvibrio</taxon>
    </lineage>
</organism>
<evidence type="ECO:0000256" key="1">
    <source>
        <dbReference type="SAM" id="MobiDB-lite"/>
    </source>
</evidence>
<dbReference type="EMBL" id="NHNI01000001">
    <property type="protein sequence ID" value="OZY86536.1"/>
    <property type="molecule type" value="Genomic_DNA"/>
</dbReference>
<gene>
    <name evidence="3" type="ORF">CBP51_05815</name>
</gene>
<feature type="compositionally biased region" description="Basic and acidic residues" evidence="1">
    <location>
        <begin position="52"/>
        <end position="63"/>
    </location>
</feature>
<reference evidence="4" key="1">
    <citation type="submission" date="2017-05" db="EMBL/GenBank/DDBJ databases">
        <authorList>
            <person name="Barney B.M."/>
        </authorList>
    </citation>
    <scope>NUCLEOTIDE SEQUENCE [LARGE SCALE GENOMIC DNA]</scope>
    <source>
        <strain evidence="4">PSBB022</strain>
    </source>
</reference>
<keyword evidence="2" id="KW-0812">Transmembrane</keyword>